<dbReference type="InterPro" id="IPR051465">
    <property type="entry name" value="Cell_Envelope_Struct_Comp"/>
</dbReference>
<dbReference type="InterPro" id="IPR001119">
    <property type="entry name" value="SLH_dom"/>
</dbReference>
<evidence type="ECO:0000256" key="2">
    <source>
        <dbReference type="SAM" id="SignalP"/>
    </source>
</evidence>
<dbReference type="PANTHER" id="PTHR43308:SF5">
    <property type="entry name" value="S-LAYER PROTEIN _ PEPTIDOGLYCAN ENDO-BETA-N-ACETYLGLUCOSAMINIDASE"/>
    <property type="match status" value="1"/>
</dbReference>
<dbReference type="OrthoDB" id="1706086at2"/>
<keyword evidence="2" id="KW-0732">Signal</keyword>
<dbReference type="Proteomes" id="UP000190285">
    <property type="component" value="Unassembled WGS sequence"/>
</dbReference>
<keyword evidence="1" id="KW-0677">Repeat</keyword>
<sequence>MNKNNFRILVCLIIAATIISQSFEGLVFAQQNTTQENAAQQNEPQQGSKLQKEINKAVNRLVGFGIASGKDDGQYHPEQNITRAEFAKMIVNALDIYVDINVDKLNFTDVDAKDWSAPYIYIASSSGFIKGYEDNTFKPNENITFAQACAIALRSIGYKDEVLQGDWPNNFIVKASELRIIDGIVMENDVAVNRGQVALIIDRLLNQKMLIPSFPKGKFREAEDIILEDRLGIFKFEDSYVLSKEVISEKDYVNIRMNIDGEEEKKRYKYVPEVSDILLAGNKLDVYINDEETIIYAENSKGENNGESGEDGKYGNSFIENGYEEAPVGQIKINGMDDFIDIDKDCKIYIDNEEVKKKNHKRYLKNGQFGVFRTEDGKLIYANILQWDSENYYVKAIDIKEKTIDYIGMDKRTNGKIELNKDDENYKFYLVNGADRTEIKFEELAKGDIINITDNQENKDIKMILAFRNVVKGKFDKLYGGYNGRNIKITLKEDPSKEYNLAEEFIYSYKNGEKIYNGERDDYNATNYLKDFYEENVSLYLDYKGDIAYIEGNFNLEIDSYGVLVRYGDAVRGEIQIYNKDGKRKVYAFEDSSEYERLKDDIPEGSIIKYSIGKSKKLRDLDPNIYESIILTSETSTIKAGDDFGEDFVTIEGDKYEVDSDTIYFDYTDHNPYNVKKIDWERLQDKKVIGDVEVIYANDDDKLKLLVIWDDMDKIQEKTEVGYVENIYRLGHEYYADIVRHGSSEVKQYTLHEGQYNIYPGRLILFKINTDNELELMEDEEFQFISDEIDGMDGDTITIDGEEYRIRDDSIILVGNKMKSRGSLDKGDRVDVYINDPKAVIISSPDYRDYKLEEGTLMEIDTSREESLTIEVDGDLEEYQLEEYIDYIYEGKYIQIENDKKSVTEFLEDILEEEALKNGEYKIKFAVNRDTGEIYRAWIY</sequence>
<dbReference type="Pfam" id="PF00395">
    <property type="entry name" value="SLH"/>
    <property type="match status" value="2"/>
</dbReference>
<evidence type="ECO:0000313" key="5">
    <source>
        <dbReference type="Proteomes" id="UP000190285"/>
    </source>
</evidence>
<feature type="chain" id="PRO_5012436931" evidence="2">
    <location>
        <begin position="30"/>
        <end position="940"/>
    </location>
</feature>
<dbReference type="STRING" id="36842.SAMN02194393_01523"/>
<accession>A0A1T5K0K3</accession>
<name>A0A1T5K0K3_9FIRM</name>
<evidence type="ECO:0000259" key="3">
    <source>
        <dbReference type="PROSITE" id="PS51272"/>
    </source>
</evidence>
<feature type="signal peptide" evidence="2">
    <location>
        <begin position="1"/>
        <end position="29"/>
    </location>
</feature>
<reference evidence="4 5" key="1">
    <citation type="submission" date="2017-02" db="EMBL/GenBank/DDBJ databases">
        <authorList>
            <person name="Peterson S.W."/>
        </authorList>
    </citation>
    <scope>NUCLEOTIDE SEQUENCE [LARGE SCALE GENOMIC DNA]</scope>
    <source>
        <strain evidence="4 5">M1</strain>
    </source>
</reference>
<evidence type="ECO:0000256" key="1">
    <source>
        <dbReference type="ARBA" id="ARBA00022737"/>
    </source>
</evidence>
<feature type="domain" description="SLH" evidence="3">
    <location>
        <begin position="103"/>
        <end position="166"/>
    </location>
</feature>
<keyword evidence="5" id="KW-1185">Reference proteome</keyword>
<evidence type="ECO:0000313" key="4">
    <source>
        <dbReference type="EMBL" id="SKC57196.1"/>
    </source>
</evidence>
<dbReference type="RefSeq" id="WP_079490585.1">
    <property type="nucleotide sequence ID" value="NZ_FUZT01000003.1"/>
</dbReference>
<dbReference type="EMBL" id="FUZT01000003">
    <property type="protein sequence ID" value="SKC57196.1"/>
    <property type="molecule type" value="Genomic_DNA"/>
</dbReference>
<organism evidence="4 5">
    <name type="scientific">Maledivibacter halophilus</name>
    <dbReference type="NCBI Taxonomy" id="36842"/>
    <lineage>
        <taxon>Bacteria</taxon>
        <taxon>Bacillati</taxon>
        <taxon>Bacillota</taxon>
        <taxon>Clostridia</taxon>
        <taxon>Peptostreptococcales</taxon>
        <taxon>Caminicellaceae</taxon>
        <taxon>Maledivibacter</taxon>
    </lineage>
</organism>
<dbReference type="AlphaFoldDB" id="A0A1T5K0K3"/>
<gene>
    <name evidence="4" type="ORF">SAMN02194393_01523</name>
</gene>
<dbReference type="PROSITE" id="PS51272">
    <property type="entry name" value="SLH"/>
    <property type="match status" value="2"/>
</dbReference>
<dbReference type="PANTHER" id="PTHR43308">
    <property type="entry name" value="OUTER MEMBRANE PROTEIN ALPHA-RELATED"/>
    <property type="match status" value="1"/>
</dbReference>
<feature type="domain" description="SLH" evidence="3">
    <location>
        <begin position="37"/>
        <end position="101"/>
    </location>
</feature>
<proteinExistence type="predicted"/>
<protein>
    <submittedName>
        <fullName evidence="4">S-layer homology domain-containing protein</fullName>
    </submittedName>
</protein>